<feature type="domain" description="Histidine kinase/HSP90-like ATPase" evidence="2">
    <location>
        <begin position="32"/>
        <end position="154"/>
    </location>
</feature>
<evidence type="ECO:0000256" key="1">
    <source>
        <dbReference type="ARBA" id="ARBA00022527"/>
    </source>
</evidence>
<gene>
    <name evidence="3" type="ORF">AQJ11_37630</name>
</gene>
<dbReference type="InterPro" id="IPR050267">
    <property type="entry name" value="Anti-sigma-factor_SerPK"/>
</dbReference>
<sequence length="163" mass="17214">MPPTTAAELFRELPLGPLVDHHSFALTASEKLLSWARETVRGLLHGRTDRDRIDDTVLVVTELLTNAIRHGDGPVSLILDLYENGVTVGVVDRGRDTTVIPADVVSLMASSQEEATATTGGGHLPTSGRGLYLVNAFANGWGVEPAREGKVVIAAFCLSGSAA</sequence>
<keyword evidence="1" id="KW-0808">Transferase</keyword>
<keyword evidence="1" id="KW-0723">Serine/threonine-protein kinase</keyword>
<dbReference type="Gene3D" id="3.30.565.10">
    <property type="entry name" value="Histidine kinase-like ATPase, C-terminal domain"/>
    <property type="match status" value="1"/>
</dbReference>
<dbReference type="PANTHER" id="PTHR35526">
    <property type="entry name" value="ANTI-SIGMA-F FACTOR RSBW-RELATED"/>
    <property type="match status" value="1"/>
</dbReference>
<dbReference type="InterPro" id="IPR003594">
    <property type="entry name" value="HATPase_dom"/>
</dbReference>
<evidence type="ECO:0000259" key="2">
    <source>
        <dbReference type="Pfam" id="PF13581"/>
    </source>
</evidence>
<dbReference type="AlphaFoldDB" id="A0A101PTY2"/>
<protein>
    <recommendedName>
        <fullName evidence="2">Histidine kinase/HSP90-like ATPase domain-containing protein</fullName>
    </recommendedName>
</protein>
<dbReference type="SUPFAM" id="SSF55874">
    <property type="entry name" value="ATPase domain of HSP90 chaperone/DNA topoisomerase II/histidine kinase"/>
    <property type="match status" value="1"/>
</dbReference>
<dbReference type="Pfam" id="PF13581">
    <property type="entry name" value="HATPase_c_2"/>
    <property type="match status" value="1"/>
</dbReference>
<dbReference type="InterPro" id="IPR036890">
    <property type="entry name" value="HATPase_C_sf"/>
</dbReference>
<keyword evidence="4" id="KW-1185">Reference proteome</keyword>
<keyword evidence="1" id="KW-0418">Kinase</keyword>
<comment type="caution">
    <text evidence="3">The sequence shown here is derived from an EMBL/GenBank/DDBJ whole genome shotgun (WGS) entry which is preliminary data.</text>
</comment>
<dbReference type="EMBL" id="LMWP01000048">
    <property type="protein sequence ID" value="KUN17587.1"/>
    <property type="molecule type" value="Genomic_DNA"/>
</dbReference>
<reference evidence="3 4" key="1">
    <citation type="submission" date="2015-10" db="EMBL/GenBank/DDBJ databases">
        <title>Draft genome sequence of Streptomyces corchorusii DSM 40340, type strain for the species Streptomyces corchorusii.</title>
        <authorList>
            <person name="Ruckert C."/>
            <person name="Winkler A."/>
            <person name="Kalinowski J."/>
            <person name="Kampfer P."/>
            <person name="Glaeser S."/>
        </authorList>
    </citation>
    <scope>NUCLEOTIDE SEQUENCE [LARGE SCALE GENOMIC DNA]</scope>
    <source>
        <strain evidence="3 4">DSM 40340</strain>
    </source>
</reference>
<proteinExistence type="predicted"/>
<dbReference type="GO" id="GO:0004674">
    <property type="term" value="F:protein serine/threonine kinase activity"/>
    <property type="evidence" value="ECO:0007669"/>
    <property type="project" value="UniProtKB-KW"/>
</dbReference>
<dbReference type="CDD" id="cd16936">
    <property type="entry name" value="HATPase_RsbW-like"/>
    <property type="match status" value="1"/>
</dbReference>
<dbReference type="RefSeq" id="WP_059266288.1">
    <property type="nucleotide sequence ID" value="NZ_KQ948370.1"/>
</dbReference>
<dbReference type="Proteomes" id="UP000053398">
    <property type="component" value="Unassembled WGS sequence"/>
</dbReference>
<name>A0A101PTY2_STRCK</name>
<organism evidence="3 4">
    <name type="scientific">Streptomyces corchorusii</name>
    <name type="common">Streptomyces chibaensis</name>
    <dbReference type="NCBI Taxonomy" id="1903"/>
    <lineage>
        <taxon>Bacteria</taxon>
        <taxon>Bacillati</taxon>
        <taxon>Actinomycetota</taxon>
        <taxon>Actinomycetes</taxon>
        <taxon>Kitasatosporales</taxon>
        <taxon>Streptomycetaceae</taxon>
        <taxon>Streptomyces</taxon>
    </lineage>
</organism>
<dbReference type="PANTHER" id="PTHR35526:SF3">
    <property type="entry name" value="ANTI-SIGMA-F FACTOR RSBW"/>
    <property type="match status" value="1"/>
</dbReference>
<accession>A0A101PTY2</accession>
<evidence type="ECO:0000313" key="4">
    <source>
        <dbReference type="Proteomes" id="UP000053398"/>
    </source>
</evidence>
<evidence type="ECO:0000313" key="3">
    <source>
        <dbReference type="EMBL" id="KUN17587.1"/>
    </source>
</evidence>